<evidence type="ECO:0000256" key="6">
    <source>
        <dbReference type="ARBA" id="ARBA00023141"/>
    </source>
</evidence>
<sequence length="263" mass="28725">MSDILNKIVEVKRQEVAAAVRRVPLAAMRADAQSRVLTRDFEGALRRKIAAGQSAVIAEIKKASPSKGVLRAEFFPSDIAQSYAASGAACLSVLTDRQFFQGEPDYLKQARASCDLPTLRKDFMIDPYQVYESRAMGADCILLIAACLDDAQMSELEAVARSLDMAVLVEVHDAAELQRALKLKTKLVGINNRNLHTFEVSLDTTIGMLKDVPADRLAVTESGILSRADVTRMRDAGVHAFLVGEAFMRADEPGDALAELFHD</sequence>
<evidence type="ECO:0000256" key="3">
    <source>
        <dbReference type="ARBA" id="ARBA00022605"/>
    </source>
</evidence>
<keyword evidence="5 8" id="KW-0822">Tryptophan biosynthesis</keyword>
<evidence type="ECO:0000259" key="9">
    <source>
        <dbReference type="Pfam" id="PF00218"/>
    </source>
</evidence>
<dbReference type="Gene3D" id="3.20.20.70">
    <property type="entry name" value="Aldolase class I"/>
    <property type="match status" value="1"/>
</dbReference>
<evidence type="ECO:0000313" key="10">
    <source>
        <dbReference type="EMBL" id="MRD49193.1"/>
    </source>
</evidence>
<keyword evidence="4 8" id="KW-0210">Decarboxylase</keyword>
<evidence type="ECO:0000313" key="11">
    <source>
        <dbReference type="Proteomes" id="UP000487350"/>
    </source>
</evidence>
<dbReference type="AlphaFoldDB" id="A0A844B7R0"/>
<evidence type="ECO:0000256" key="5">
    <source>
        <dbReference type="ARBA" id="ARBA00022822"/>
    </source>
</evidence>
<keyword evidence="3 8" id="KW-0028">Amino-acid biosynthesis</keyword>
<dbReference type="InterPro" id="IPR013798">
    <property type="entry name" value="Indole-3-glycerol_P_synth_dom"/>
</dbReference>
<comment type="catalytic activity">
    <reaction evidence="1 8">
        <text>1-(2-carboxyphenylamino)-1-deoxy-D-ribulose 5-phosphate + H(+) = (1S,2R)-1-C-(indol-3-yl)glycerol 3-phosphate + CO2 + H2O</text>
        <dbReference type="Rhea" id="RHEA:23476"/>
        <dbReference type="ChEBI" id="CHEBI:15377"/>
        <dbReference type="ChEBI" id="CHEBI:15378"/>
        <dbReference type="ChEBI" id="CHEBI:16526"/>
        <dbReference type="ChEBI" id="CHEBI:58613"/>
        <dbReference type="ChEBI" id="CHEBI:58866"/>
        <dbReference type="EC" id="4.1.1.48"/>
    </reaction>
</comment>
<dbReference type="InterPro" id="IPR045186">
    <property type="entry name" value="Indole-3-glycerol_P_synth"/>
</dbReference>
<keyword evidence="7 8" id="KW-0456">Lyase</keyword>
<evidence type="ECO:0000256" key="7">
    <source>
        <dbReference type="ARBA" id="ARBA00023239"/>
    </source>
</evidence>
<dbReference type="OrthoDB" id="9804217at2"/>
<dbReference type="InterPro" id="IPR013785">
    <property type="entry name" value="Aldolase_TIM"/>
</dbReference>
<comment type="pathway">
    <text evidence="2 8">Amino-acid biosynthesis; L-tryptophan biosynthesis; L-tryptophan from chorismate: step 4/5.</text>
</comment>
<comment type="similarity">
    <text evidence="8">Belongs to the TrpC family.</text>
</comment>
<dbReference type="InterPro" id="IPR001468">
    <property type="entry name" value="Indole-3-GlycerolPSynthase_CS"/>
</dbReference>
<keyword evidence="6 8" id="KW-0057">Aromatic amino acid biosynthesis</keyword>
<dbReference type="NCBIfam" id="NF001373">
    <property type="entry name" value="PRK00278.1-6"/>
    <property type="match status" value="1"/>
</dbReference>
<dbReference type="PANTHER" id="PTHR22854">
    <property type="entry name" value="TRYPTOPHAN BIOSYNTHESIS PROTEIN"/>
    <property type="match status" value="1"/>
</dbReference>
<dbReference type="UniPathway" id="UPA00035">
    <property type="reaction ID" value="UER00043"/>
</dbReference>
<evidence type="ECO:0000256" key="4">
    <source>
        <dbReference type="ARBA" id="ARBA00022793"/>
    </source>
</evidence>
<dbReference type="HAMAP" id="MF_00134_B">
    <property type="entry name" value="IGPS_B"/>
    <property type="match status" value="1"/>
</dbReference>
<dbReference type="SUPFAM" id="SSF51366">
    <property type="entry name" value="Ribulose-phoshate binding barrel"/>
    <property type="match status" value="1"/>
</dbReference>
<proteinExistence type="inferred from homology"/>
<comment type="caution">
    <text evidence="10">The sequence shown here is derived from an EMBL/GenBank/DDBJ whole genome shotgun (WGS) entry which is preliminary data.</text>
</comment>
<evidence type="ECO:0000256" key="1">
    <source>
        <dbReference type="ARBA" id="ARBA00001633"/>
    </source>
</evidence>
<gene>
    <name evidence="8 10" type="primary">trpC</name>
    <name evidence="10" type="ORF">GHT07_18115</name>
</gene>
<feature type="domain" description="Indole-3-glycerol phosphate synthase" evidence="9">
    <location>
        <begin position="5"/>
        <end position="260"/>
    </location>
</feature>
<protein>
    <recommendedName>
        <fullName evidence="8">Indole-3-glycerol phosphate synthase</fullName>
        <shortName evidence="8">IGPS</shortName>
        <ecNumber evidence="8">4.1.1.48</ecNumber>
    </recommendedName>
</protein>
<dbReference type="InterPro" id="IPR011060">
    <property type="entry name" value="RibuloseP-bd_barrel"/>
</dbReference>
<dbReference type="PANTHER" id="PTHR22854:SF2">
    <property type="entry name" value="INDOLE-3-GLYCEROL-PHOSPHATE SYNTHASE"/>
    <property type="match status" value="1"/>
</dbReference>
<dbReference type="FunFam" id="3.20.20.70:FF:000024">
    <property type="entry name" value="Indole-3-glycerol phosphate synthase"/>
    <property type="match status" value="1"/>
</dbReference>
<dbReference type="EMBL" id="WJBU01000021">
    <property type="protein sequence ID" value="MRD49193.1"/>
    <property type="molecule type" value="Genomic_DNA"/>
</dbReference>
<dbReference type="NCBIfam" id="NF001370">
    <property type="entry name" value="PRK00278.1-2"/>
    <property type="match status" value="1"/>
</dbReference>
<dbReference type="NCBIfam" id="NF001377">
    <property type="entry name" value="PRK00278.2-4"/>
    <property type="match status" value="1"/>
</dbReference>
<dbReference type="PROSITE" id="PS00614">
    <property type="entry name" value="IGPS"/>
    <property type="match status" value="1"/>
</dbReference>
<dbReference type="EC" id="4.1.1.48" evidence="8"/>
<evidence type="ECO:0000256" key="2">
    <source>
        <dbReference type="ARBA" id="ARBA00004696"/>
    </source>
</evidence>
<dbReference type="Pfam" id="PF00218">
    <property type="entry name" value="IGPS"/>
    <property type="match status" value="1"/>
</dbReference>
<dbReference type="RefSeq" id="WP_153586506.1">
    <property type="nucleotide sequence ID" value="NZ_WJBU01000021.1"/>
</dbReference>
<dbReference type="GO" id="GO:0000162">
    <property type="term" value="P:L-tryptophan biosynthetic process"/>
    <property type="evidence" value="ECO:0007669"/>
    <property type="project" value="UniProtKB-UniRule"/>
</dbReference>
<evidence type="ECO:0000256" key="8">
    <source>
        <dbReference type="HAMAP-Rule" id="MF_00134"/>
    </source>
</evidence>
<keyword evidence="11" id="KW-1185">Reference proteome</keyword>
<reference evidence="10 11" key="1">
    <citation type="submission" date="2019-11" db="EMBL/GenBank/DDBJ databases">
        <title>Caenimonas koreensis gen. nov., sp. nov., isolated from activated sludge.</title>
        <authorList>
            <person name="Seung H.R."/>
        </authorList>
    </citation>
    <scope>NUCLEOTIDE SEQUENCE [LARGE SCALE GENOMIC DNA]</scope>
    <source>
        <strain evidence="10 11">EMB320</strain>
    </source>
</reference>
<organism evidence="10 11">
    <name type="scientific">Caenimonas koreensis DSM 17982</name>
    <dbReference type="NCBI Taxonomy" id="1121255"/>
    <lineage>
        <taxon>Bacteria</taxon>
        <taxon>Pseudomonadati</taxon>
        <taxon>Pseudomonadota</taxon>
        <taxon>Betaproteobacteria</taxon>
        <taxon>Burkholderiales</taxon>
        <taxon>Comamonadaceae</taxon>
        <taxon>Caenimonas</taxon>
    </lineage>
</organism>
<dbReference type="GO" id="GO:0004640">
    <property type="term" value="F:phosphoribosylanthranilate isomerase activity"/>
    <property type="evidence" value="ECO:0007669"/>
    <property type="project" value="TreeGrafter"/>
</dbReference>
<dbReference type="CDD" id="cd00331">
    <property type="entry name" value="IGPS"/>
    <property type="match status" value="1"/>
</dbReference>
<dbReference type="Proteomes" id="UP000487350">
    <property type="component" value="Unassembled WGS sequence"/>
</dbReference>
<accession>A0A844B7R0</accession>
<name>A0A844B7R0_9BURK</name>
<dbReference type="GO" id="GO:0004425">
    <property type="term" value="F:indole-3-glycerol-phosphate synthase activity"/>
    <property type="evidence" value="ECO:0007669"/>
    <property type="project" value="UniProtKB-UniRule"/>
</dbReference>